<keyword evidence="2" id="KW-1133">Transmembrane helix</keyword>
<sequence length="385" mass="44239">MSPIKIAYVSSMLPGGHYSQSLCRALAQQPINLLVYTDRQLANLKIKDCGQVKAVWTKDLRYIFQITWQIIKDQPDIVHVQHEFNMYGGLITAIFFPLLLLILKVLRIRTVITIHAVPDRKLIDDQFLKMFFSKPPIVMRPAFIRVGLDFLYRLIGLFSHQLVVHNRRMKLQLVNQYHLSSAKINVVPPLIEMHRFVPTVKEKFFLFFGYIVGRKGLEILIDAFAHFWRRHLDYRLILAGGTIAGQKQTKQEIVKFIKRKGLTKAISLIGFIEEKDFAQYFLPSQAVLLPAILSVSSSGPLTHAWSFHKCVLASNIGNYSCDIDNGVNGILVDNNAWQGILEKIVYDNRLVEKIEQGARTTAKKRHPQQIGALYYHLYQQLLNET</sequence>
<name>A0A1F7I4F2_9BACT</name>
<proteinExistence type="predicted"/>
<dbReference type="Pfam" id="PF00534">
    <property type="entry name" value="Glycos_transf_1"/>
    <property type="match status" value="1"/>
</dbReference>
<dbReference type="GO" id="GO:0016757">
    <property type="term" value="F:glycosyltransferase activity"/>
    <property type="evidence" value="ECO:0007669"/>
    <property type="project" value="InterPro"/>
</dbReference>
<evidence type="ECO:0000256" key="1">
    <source>
        <dbReference type="ARBA" id="ARBA00022679"/>
    </source>
</evidence>
<keyword evidence="2" id="KW-0812">Transmembrane</keyword>
<dbReference type="SUPFAM" id="SSF53756">
    <property type="entry name" value="UDP-Glycosyltransferase/glycogen phosphorylase"/>
    <property type="match status" value="1"/>
</dbReference>
<feature type="transmembrane region" description="Helical" evidence="2">
    <location>
        <begin position="84"/>
        <end position="103"/>
    </location>
</feature>
<evidence type="ECO:0000313" key="5">
    <source>
        <dbReference type="EMBL" id="OGK38251.1"/>
    </source>
</evidence>
<dbReference type="Gene3D" id="3.40.50.2000">
    <property type="entry name" value="Glycogen Phosphorylase B"/>
    <property type="match status" value="2"/>
</dbReference>
<feature type="domain" description="Glycosyltransferase subfamily 4-like N-terminal" evidence="4">
    <location>
        <begin position="18"/>
        <end position="192"/>
    </location>
</feature>
<gene>
    <name evidence="5" type="ORF">A3F03_04950</name>
</gene>
<dbReference type="Proteomes" id="UP000176803">
    <property type="component" value="Unassembled WGS sequence"/>
</dbReference>
<keyword evidence="2" id="KW-0472">Membrane</keyword>
<dbReference type="InterPro" id="IPR028098">
    <property type="entry name" value="Glyco_trans_4-like_N"/>
</dbReference>
<dbReference type="GO" id="GO:0009103">
    <property type="term" value="P:lipopolysaccharide biosynthetic process"/>
    <property type="evidence" value="ECO:0007669"/>
    <property type="project" value="TreeGrafter"/>
</dbReference>
<reference evidence="5 6" key="1">
    <citation type="journal article" date="2016" name="Nat. Commun.">
        <title>Thousands of microbial genomes shed light on interconnected biogeochemical processes in an aquifer system.</title>
        <authorList>
            <person name="Anantharaman K."/>
            <person name="Brown C.T."/>
            <person name="Hug L.A."/>
            <person name="Sharon I."/>
            <person name="Castelle C.J."/>
            <person name="Probst A.J."/>
            <person name="Thomas B.C."/>
            <person name="Singh A."/>
            <person name="Wilkins M.J."/>
            <person name="Karaoz U."/>
            <person name="Brodie E.L."/>
            <person name="Williams K.H."/>
            <person name="Hubbard S.S."/>
            <person name="Banfield J.F."/>
        </authorList>
    </citation>
    <scope>NUCLEOTIDE SEQUENCE [LARGE SCALE GENOMIC DNA]</scope>
</reference>
<evidence type="ECO:0008006" key="7">
    <source>
        <dbReference type="Google" id="ProtNLM"/>
    </source>
</evidence>
<evidence type="ECO:0000313" key="6">
    <source>
        <dbReference type="Proteomes" id="UP000176803"/>
    </source>
</evidence>
<comment type="caution">
    <text evidence="5">The sequence shown here is derived from an EMBL/GenBank/DDBJ whole genome shotgun (WGS) entry which is preliminary data.</text>
</comment>
<evidence type="ECO:0000259" key="3">
    <source>
        <dbReference type="Pfam" id="PF00534"/>
    </source>
</evidence>
<dbReference type="Pfam" id="PF13439">
    <property type="entry name" value="Glyco_transf_4"/>
    <property type="match status" value="1"/>
</dbReference>
<dbReference type="PANTHER" id="PTHR46401:SF2">
    <property type="entry name" value="GLYCOSYLTRANSFERASE WBBK-RELATED"/>
    <property type="match status" value="1"/>
</dbReference>
<protein>
    <recommendedName>
        <fullName evidence="7">Glycosyl transferase family 1 domain-containing protein</fullName>
    </recommendedName>
</protein>
<keyword evidence="1" id="KW-0808">Transferase</keyword>
<dbReference type="PANTHER" id="PTHR46401">
    <property type="entry name" value="GLYCOSYLTRANSFERASE WBBK-RELATED"/>
    <property type="match status" value="1"/>
</dbReference>
<dbReference type="EMBL" id="MGAC01000019">
    <property type="protein sequence ID" value="OGK38251.1"/>
    <property type="molecule type" value="Genomic_DNA"/>
</dbReference>
<evidence type="ECO:0000256" key="2">
    <source>
        <dbReference type="SAM" id="Phobius"/>
    </source>
</evidence>
<dbReference type="InterPro" id="IPR001296">
    <property type="entry name" value="Glyco_trans_1"/>
</dbReference>
<organism evidence="5 6">
    <name type="scientific">Candidatus Roizmanbacteria bacterium RIFCSPHIGHO2_12_FULL_41_11</name>
    <dbReference type="NCBI Taxonomy" id="1802052"/>
    <lineage>
        <taxon>Bacteria</taxon>
        <taxon>Candidatus Roizmaniibacteriota</taxon>
    </lineage>
</organism>
<dbReference type="CDD" id="cd03801">
    <property type="entry name" value="GT4_PimA-like"/>
    <property type="match status" value="1"/>
</dbReference>
<evidence type="ECO:0000259" key="4">
    <source>
        <dbReference type="Pfam" id="PF13439"/>
    </source>
</evidence>
<feature type="domain" description="Glycosyl transferase family 1" evidence="3">
    <location>
        <begin position="200"/>
        <end position="344"/>
    </location>
</feature>
<accession>A0A1F7I4F2</accession>
<dbReference type="AlphaFoldDB" id="A0A1F7I4F2"/>